<feature type="domain" description="DUF1549" evidence="2">
    <location>
        <begin position="2"/>
        <end position="57"/>
    </location>
</feature>
<evidence type="ECO:0000259" key="3">
    <source>
        <dbReference type="Pfam" id="PF07587"/>
    </source>
</evidence>
<keyword evidence="1" id="KW-0175">Coiled coil</keyword>
<feature type="coiled-coil region" evidence="1">
    <location>
        <begin position="82"/>
        <end position="109"/>
    </location>
</feature>
<dbReference type="AlphaFoldDB" id="A0A6J4P191"/>
<dbReference type="PANTHER" id="PTHR35889">
    <property type="entry name" value="CYCLOINULO-OLIGOSACCHARIDE FRUCTANOTRANSFERASE-RELATED"/>
    <property type="match status" value="1"/>
</dbReference>
<evidence type="ECO:0000259" key="2">
    <source>
        <dbReference type="Pfam" id="PF07583"/>
    </source>
</evidence>
<dbReference type="InterPro" id="IPR011444">
    <property type="entry name" value="DUF1549"/>
</dbReference>
<evidence type="ECO:0000313" key="4">
    <source>
        <dbReference type="EMBL" id="CAA9399713.1"/>
    </source>
</evidence>
<feature type="non-terminal residue" evidence="4">
    <location>
        <position position="1"/>
    </location>
</feature>
<evidence type="ECO:0000256" key="1">
    <source>
        <dbReference type="SAM" id="Coils"/>
    </source>
</evidence>
<feature type="domain" description="DUF1553" evidence="3">
    <location>
        <begin position="201"/>
        <end position="453"/>
    </location>
</feature>
<dbReference type="Pfam" id="PF07587">
    <property type="entry name" value="PSD1"/>
    <property type="match status" value="1"/>
</dbReference>
<reference evidence="4" key="1">
    <citation type="submission" date="2020-02" db="EMBL/GenBank/DDBJ databases">
        <authorList>
            <person name="Meier V. D."/>
        </authorList>
    </citation>
    <scope>NUCLEOTIDE SEQUENCE</scope>
    <source>
        <strain evidence="4">AVDCRST_MAG64</strain>
    </source>
</reference>
<dbReference type="Pfam" id="PF07583">
    <property type="entry name" value="PSCyt2"/>
    <property type="match status" value="1"/>
</dbReference>
<dbReference type="PANTHER" id="PTHR35889:SF3">
    <property type="entry name" value="F-BOX DOMAIN-CONTAINING PROTEIN"/>
    <property type="match status" value="1"/>
</dbReference>
<gene>
    <name evidence="4" type="ORF">AVDCRST_MAG64-1637</name>
</gene>
<protein>
    <recommendedName>
        <fullName evidence="5">DUF1553 domain-containing protein</fullName>
    </recommendedName>
</protein>
<proteinExistence type="predicted"/>
<name>A0A6J4P191_9BACT</name>
<dbReference type="EMBL" id="CADCUQ010000375">
    <property type="protein sequence ID" value="CAA9399713.1"/>
    <property type="molecule type" value="Genomic_DNA"/>
</dbReference>
<organism evidence="4">
    <name type="scientific">uncultured Phycisphaerae bacterium</name>
    <dbReference type="NCBI Taxonomy" id="904963"/>
    <lineage>
        <taxon>Bacteria</taxon>
        <taxon>Pseudomonadati</taxon>
        <taxon>Planctomycetota</taxon>
        <taxon>Phycisphaerae</taxon>
        <taxon>environmental samples</taxon>
    </lineage>
</organism>
<accession>A0A6J4P191</accession>
<dbReference type="InterPro" id="IPR022655">
    <property type="entry name" value="DUF1553"/>
</dbReference>
<sequence length="494" mass="53986">GSDKKKMEMDIVDEQLDTLGRAVMGMTIGCARCHDHKFDPISQADYYGLAGIFTSTRTMESFLTIARWHENGVGSDLEMSAKAAHNRRVAEAEAQVDALVATANEALRAASTPPGTLPGDPESKYPDETKAKLAALRAAVVAVQTKSPDVPTAMGVTEGRVADTPVLIRGDHTAPGQVVPRRFPVAIAGAAQPTLSPGQSGRLDLANWLTRPDHPLTSRVMVNRIWRWHFGRGLVRTPDNFGRLGEQPDNPALLDWLARRFVESGWSVKAMHRLIMSSSTYQMSAAAPDAHLAQLDPENRLQSRAELRRVEGETLRDALLAVSGLLDRAAGGPSVTHVKNREFFFDHTSKDGTTYDSRRRSVYLPVVRNNLYDVFQLFDCPDAAVPNGDRATTTVPPQALFFLNGELIHQASDALAATLLALPAADDAGRVRELHRRAFGRPATDAEVARSLALVSELDNETGATEPDAAKRRRQAWAWLCQTVLASNEFVYVN</sequence>
<evidence type="ECO:0008006" key="5">
    <source>
        <dbReference type="Google" id="ProtNLM"/>
    </source>
</evidence>